<keyword evidence="3" id="KW-1185">Reference proteome</keyword>
<dbReference type="EMBL" id="JAIWYP010000007">
    <property type="protein sequence ID" value="KAH3792045.1"/>
    <property type="molecule type" value="Genomic_DNA"/>
</dbReference>
<organism evidence="1 3">
    <name type="scientific">Dreissena polymorpha</name>
    <name type="common">Zebra mussel</name>
    <name type="synonym">Mytilus polymorpha</name>
    <dbReference type="NCBI Taxonomy" id="45954"/>
    <lineage>
        <taxon>Eukaryota</taxon>
        <taxon>Metazoa</taxon>
        <taxon>Spiralia</taxon>
        <taxon>Lophotrochozoa</taxon>
        <taxon>Mollusca</taxon>
        <taxon>Bivalvia</taxon>
        <taxon>Autobranchia</taxon>
        <taxon>Heteroconchia</taxon>
        <taxon>Euheterodonta</taxon>
        <taxon>Imparidentia</taxon>
        <taxon>Neoheterodontei</taxon>
        <taxon>Myida</taxon>
        <taxon>Dreissenoidea</taxon>
        <taxon>Dreissenidae</taxon>
        <taxon>Dreissena</taxon>
    </lineage>
</organism>
<proteinExistence type="predicted"/>
<dbReference type="Proteomes" id="UP000828390">
    <property type="component" value="Unassembled WGS sequence"/>
</dbReference>
<comment type="caution">
    <text evidence="1">The sequence shown here is derived from an EMBL/GenBank/DDBJ whole genome shotgun (WGS) entry which is preliminary data.</text>
</comment>
<dbReference type="AlphaFoldDB" id="A0A9D4F8S4"/>
<protein>
    <submittedName>
        <fullName evidence="1">Uncharacterized protein</fullName>
    </submittedName>
</protein>
<dbReference type="EMBL" id="JAIWYP010000007">
    <property type="protein sequence ID" value="KAH3792067.1"/>
    <property type="molecule type" value="Genomic_DNA"/>
</dbReference>
<sequence>MFRNPPLRFPLIILWEIRVTMTSSKESMFVPTFVIPLDHTVGGKVGNFGMDS</sequence>
<evidence type="ECO:0000313" key="2">
    <source>
        <dbReference type="EMBL" id="KAH3792067.1"/>
    </source>
</evidence>
<evidence type="ECO:0000313" key="3">
    <source>
        <dbReference type="Proteomes" id="UP000828390"/>
    </source>
</evidence>
<reference evidence="1" key="1">
    <citation type="journal article" date="2019" name="bioRxiv">
        <title>The Genome of the Zebra Mussel, Dreissena polymorpha: A Resource for Invasive Species Research.</title>
        <authorList>
            <person name="McCartney M.A."/>
            <person name="Auch B."/>
            <person name="Kono T."/>
            <person name="Mallez S."/>
            <person name="Zhang Y."/>
            <person name="Obille A."/>
            <person name="Becker A."/>
            <person name="Abrahante J.E."/>
            <person name="Garbe J."/>
            <person name="Badalamenti J.P."/>
            <person name="Herman A."/>
            <person name="Mangelson H."/>
            <person name="Liachko I."/>
            <person name="Sullivan S."/>
            <person name="Sone E.D."/>
            <person name="Koren S."/>
            <person name="Silverstein K.A.T."/>
            <person name="Beckman K.B."/>
            <person name="Gohl D.M."/>
        </authorList>
    </citation>
    <scope>NUCLEOTIDE SEQUENCE</scope>
    <source>
        <strain evidence="1">Duluth1</strain>
        <tissue evidence="1">Whole animal</tissue>
    </source>
</reference>
<evidence type="ECO:0000313" key="1">
    <source>
        <dbReference type="EMBL" id="KAH3792045.1"/>
    </source>
</evidence>
<accession>A0A9D4F8S4</accession>
<name>A0A9D4F8S4_DREPO</name>
<gene>
    <name evidence="1" type="ORF">DPMN_145534</name>
    <name evidence="2" type="ORF">DPMN_145557</name>
</gene>
<reference evidence="1" key="2">
    <citation type="submission" date="2020-11" db="EMBL/GenBank/DDBJ databases">
        <authorList>
            <person name="McCartney M.A."/>
            <person name="Auch B."/>
            <person name="Kono T."/>
            <person name="Mallez S."/>
            <person name="Becker A."/>
            <person name="Gohl D.M."/>
            <person name="Silverstein K.A.T."/>
            <person name="Koren S."/>
            <person name="Bechman K.B."/>
            <person name="Herman A."/>
            <person name="Abrahante J.E."/>
            <person name="Garbe J."/>
        </authorList>
    </citation>
    <scope>NUCLEOTIDE SEQUENCE</scope>
    <source>
        <strain evidence="1">Duluth1</strain>
        <tissue evidence="1">Whole animal</tissue>
    </source>
</reference>